<dbReference type="EMBL" id="BAABME010016431">
    <property type="protein sequence ID" value="GAA0145939.1"/>
    <property type="molecule type" value="Genomic_DNA"/>
</dbReference>
<sequence length="93" mass="10394">MAAPAKDPIVEIGETSPTAIQGQFTSDPVLQLDKAKRRPHIRLTPKRTISTRRTQVADSLTQVLDQIGSPTLAHLCRVDPKNQQHRLELYQSL</sequence>
<dbReference type="AlphaFoldDB" id="A0AAV3P389"/>
<accession>A0AAV3P389</accession>
<protein>
    <submittedName>
        <fullName evidence="1">Uncharacterized protein</fullName>
    </submittedName>
</protein>
<name>A0AAV3P389_LITER</name>
<keyword evidence="2" id="KW-1185">Reference proteome</keyword>
<gene>
    <name evidence="1" type="ORF">LIER_36224</name>
</gene>
<evidence type="ECO:0000313" key="2">
    <source>
        <dbReference type="Proteomes" id="UP001454036"/>
    </source>
</evidence>
<comment type="caution">
    <text evidence="1">The sequence shown here is derived from an EMBL/GenBank/DDBJ whole genome shotgun (WGS) entry which is preliminary data.</text>
</comment>
<organism evidence="1 2">
    <name type="scientific">Lithospermum erythrorhizon</name>
    <name type="common">Purple gromwell</name>
    <name type="synonym">Lithospermum officinale var. erythrorhizon</name>
    <dbReference type="NCBI Taxonomy" id="34254"/>
    <lineage>
        <taxon>Eukaryota</taxon>
        <taxon>Viridiplantae</taxon>
        <taxon>Streptophyta</taxon>
        <taxon>Embryophyta</taxon>
        <taxon>Tracheophyta</taxon>
        <taxon>Spermatophyta</taxon>
        <taxon>Magnoliopsida</taxon>
        <taxon>eudicotyledons</taxon>
        <taxon>Gunneridae</taxon>
        <taxon>Pentapetalae</taxon>
        <taxon>asterids</taxon>
        <taxon>lamiids</taxon>
        <taxon>Boraginales</taxon>
        <taxon>Boraginaceae</taxon>
        <taxon>Boraginoideae</taxon>
        <taxon>Lithospermeae</taxon>
        <taxon>Lithospermum</taxon>
    </lineage>
</organism>
<proteinExistence type="predicted"/>
<dbReference type="Proteomes" id="UP001454036">
    <property type="component" value="Unassembled WGS sequence"/>
</dbReference>
<evidence type="ECO:0000313" key="1">
    <source>
        <dbReference type="EMBL" id="GAA0145939.1"/>
    </source>
</evidence>
<reference evidence="1 2" key="1">
    <citation type="submission" date="2024-01" db="EMBL/GenBank/DDBJ databases">
        <title>The complete chloroplast genome sequence of Lithospermum erythrorhizon: insights into the phylogenetic relationship among Boraginaceae species and the maternal lineages of purple gromwells.</title>
        <authorList>
            <person name="Okada T."/>
            <person name="Watanabe K."/>
        </authorList>
    </citation>
    <scope>NUCLEOTIDE SEQUENCE [LARGE SCALE GENOMIC DNA]</scope>
</reference>